<proteinExistence type="predicted"/>
<evidence type="ECO:0000256" key="1">
    <source>
        <dbReference type="SAM" id="MobiDB-lite"/>
    </source>
</evidence>
<gene>
    <name evidence="2" type="ORF">Tci_686456</name>
</gene>
<accession>A0A699L0H3</accession>
<dbReference type="AlphaFoldDB" id="A0A699L0H3"/>
<feature type="compositionally biased region" description="Basic residues" evidence="1">
    <location>
        <begin position="1"/>
        <end position="10"/>
    </location>
</feature>
<name>A0A699L0H3_TANCI</name>
<feature type="region of interest" description="Disordered" evidence="1">
    <location>
        <begin position="98"/>
        <end position="120"/>
    </location>
</feature>
<dbReference type="EMBL" id="BKCJ010561836">
    <property type="protein sequence ID" value="GFB14485.1"/>
    <property type="molecule type" value="Genomic_DNA"/>
</dbReference>
<feature type="region of interest" description="Disordered" evidence="1">
    <location>
        <begin position="1"/>
        <end position="34"/>
    </location>
</feature>
<evidence type="ECO:0000313" key="2">
    <source>
        <dbReference type="EMBL" id="GFB14485.1"/>
    </source>
</evidence>
<comment type="caution">
    <text evidence="2">The sequence shown here is derived from an EMBL/GenBank/DDBJ whole genome shotgun (WGS) entry which is preliminary data.</text>
</comment>
<sequence length="246" mass="28220">IDNTKTRRPQPRSNTKNDRVISASTSSCNKNKGVELEEHHRNLLLSKNNKHMSSACNNNKLDSQKVISKVVYAMCKQCLISVYHDVCLRNYVNGKTSRGKKQKENVSIMEKQKKQQPKVKKTKKVGFIKRLATPKPSKPRFFLRWSPTGRLFDLKGKIIASSESESQSDCSNGDNACTSNTMEPKIKRFPNSTSLLGRLSKFVYGCADSCCSKHMTGNLKLLINFFWKFMRTVRFENDHCRNSRFR</sequence>
<organism evidence="2">
    <name type="scientific">Tanacetum cinerariifolium</name>
    <name type="common">Dalmatian daisy</name>
    <name type="synonym">Chrysanthemum cinerariifolium</name>
    <dbReference type="NCBI Taxonomy" id="118510"/>
    <lineage>
        <taxon>Eukaryota</taxon>
        <taxon>Viridiplantae</taxon>
        <taxon>Streptophyta</taxon>
        <taxon>Embryophyta</taxon>
        <taxon>Tracheophyta</taxon>
        <taxon>Spermatophyta</taxon>
        <taxon>Magnoliopsida</taxon>
        <taxon>eudicotyledons</taxon>
        <taxon>Gunneridae</taxon>
        <taxon>Pentapetalae</taxon>
        <taxon>asterids</taxon>
        <taxon>campanulids</taxon>
        <taxon>Asterales</taxon>
        <taxon>Asteraceae</taxon>
        <taxon>Asteroideae</taxon>
        <taxon>Anthemideae</taxon>
        <taxon>Anthemidinae</taxon>
        <taxon>Tanacetum</taxon>
    </lineage>
</organism>
<evidence type="ECO:0008006" key="3">
    <source>
        <dbReference type="Google" id="ProtNLM"/>
    </source>
</evidence>
<protein>
    <recommendedName>
        <fullName evidence="3">Integrase, catalytic region, zinc finger, CCHC-type, peptidase aspartic, catalytic</fullName>
    </recommendedName>
</protein>
<reference evidence="2" key="1">
    <citation type="journal article" date="2019" name="Sci. Rep.">
        <title>Draft genome of Tanacetum cinerariifolium, the natural source of mosquito coil.</title>
        <authorList>
            <person name="Yamashiro T."/>
            <person name="Shiraishi A."/>
            <person name="Satake H."/>
            <person name="Nakayama K."/>
        </authorList>
    </citation>
    <scope>NUCLEOTIDE SEQUENCE</scope>
</reference>
<feature type="non-terminal residue" evidence="2">
    <location>
        <position position="1"/>
    </location>
</feature>